<evidence type="ECO:0000313" key="2">
    <source>
        <dbReference type="Proteomes" id="UP000518752"/>
    </source>
</evidence>
<dbReference type="AlphaFoldDB" id="A0A8H5I0R3"/>
<dbReference type="OrthoDB" id="2587912at2759"/>
<dbReference type="EMBL" id="JAACJN010000004">
    <property type="protein sequence ID" value="KAF5392655.1"/>
    <property type="molecule type" value="Genomic_DNA"/>
</dbReference>
<reference evidence="1 2" key="1">
    <citation type="journal article" date="2020" name="ISME J.">
        <title>Uncovering the hidden diversity of litter-decomposition mechanisms in mushroom-forming fungi.</title>
        <authorList>
            <person name="Floudas D."/>
            <person name="Bentzer J."/>
            <person name="Ahren D."/>
            <person name="Johansson T."/>
            <person name="Persson P."/>
            <person name="Tunlid A."/>
        </authorList>
    </citation>
    <scope>NUCLEOTIDE SEQUENCE [LARGE SCALE GENOMIC DNA]</scope>
    <source>
        <strain evidence="1 2">CBS 406.79</strain>
    </source>
</reference>
<accession>A0A8H5I0R3</accession>
<comment type="caution">
    <text evidence="1">The sequence shown here is derived from an EMBL/GenBank/DDBJ whole genome shotgun (WGS) entry which is preliminary data.</text>
</comment>
<organism evidence="1 2">
    <name type="scientific">Collybiopsis confluens</name>
    <dbReference type="NCBI Taxonomy" id="2823264"/>
    <lineage>
        <taxon>Eukaryota</taxon>
        <taxon>Fungi</taxon>
        <taxon>Dikarya</taxon>
        <taxon>Basidiomycota</taxon>
        <taxon>Agaricomycotina</taxon>
        <taxon>Agaricomycetes</taxon>
        <taxon>Agaricomycetidae</taxon>
        <taxon>Agaricales</taxon>
        <taxon>Marasmiineae</taxon>
        <taxon>Omphalotaceae</taxon>
        <taxon>Collybiopsis</taxon>
    </lineage>
</organism>
<proteinExistence type="predicted"/>
<evidence type="ECO:0000313" key="1">
    <source>
        <dbReference type="EMBL" id="KAF5392655.1"/>
    </source>
</evidence>
<gene>
    <name evidence="1" type="ORF">D9757_000831</name>
</gene>
<dbReference type="Proteomes" id="UP000518752">
    <property type="component" value="Unassembled WGS sequence"/>
</dbReference>
<protein>
    <submittedName>
        <fullName evidence="1">Uncharacterized protein</fullName>
    </submittedName>
</protein>
<sequence length="332" mass="36048">MDRLLPVEILNDVLAIALENSSAVGSVLCVSSLFYALGGTILHRKLRFYSVSQLLRFADSVSSSSTTRLACEPQSIELDIAGGAASLGLFQALNAALITLVSDSQCKTDEEGRLLLETLRLRLNSLTLDNHQLIYTSLSKVNARSFVWTGPDPPHHFSTAIVAPAVFPLFTALASYTRLTHLHLTNIAFPDPIVTPDLSWSGIPCLPSVRVLYLGQATFLTAEHIADYLLRCIGHHHHLNPNSSSPSCSLERLHLVDVYEESIWGSRSKLPRILAAAGTKLLAQSPESESSQLDIVGILDSIAKIVSTDAKTERIMGGDRVIPERASAFSIL</sequence>
<keyword evidence="2" id="KW-1185">Reference proteome</keyword>
<name>A0A8H5I0R3_9AGAR</name>